<feature type="chain" id="PRO_5014144993" description="Hyaluronidase" evidence="8">
    <location>
        <begin position="48"/>
        <end position="362"/>
    </location>
</feature>
<evidence type="ECO:0000256" key="2">
    <source>
        <dbReference type="ARBA" id="ARBA00008871"/>
    </source>
</evidence>
<comment type="catalytic activity">
    <reaction evidence="1 7">
        <text>Random hydrolysis of (1-&gt;4)-linkages between N-acetyl-beta-D-glucosamine and D-glucuronate residues in hyaluronate.</text>
        <dbReference type="EC" id="3.2.1.35"/>
    </reaction>
</comment>
<evidence type="ECO:0000256" key="5">
    <source>
        <dbReference type="PIRNR" id="PIRNR038193"/>
    </source>
</evidence>
<keyword evidence="4 7" id="KW-0326">Glycosidase</keyword>
<dbReference type="Proteomes" id="UP000192220">
    <property type="component" value="Unplaced"/>
</dbReference>
<evidence type="ECO:0000256" key="3">
    <source>
        <dbReference type="ARBA" id="ARBA00023157"/>
    </source>
</evidence>
<dbReference type="GeneID" id="106531729"/>
<dbReference type="PANTHER" id="PTHR11769:SF36">
    <property type="entry name" value="HYALURONIDASE"/>
    <property type="match status" value="1"/>
</dbReference>
<gene>
    <name evidence="10" type="primary">LOC106531729</name>
</gene>
<feature type="disulfide bond" evidence="6">
    <location>
        <begin position="227"/>
        <end position="244"/>
    </location>
</feature>
<dbReference type="AlphaFoldDB" id="A0A2I4CSY4"/>
<evidence type="ECO:0000313" key="9">
    <source>
        <dbReference type="Proteomes" id="UP000192220"/>
    </source>
</evidence>
<dbReference type="OrthoDB" id="8951657at2759"/>
<dbReference type="EC" id="3.2.1.35" evidence="7"/>
<dbReference type="PIRSF" id="PIRSF038193">
    <property type="entry name" value="Hyaluronidase"/>
    <property type="match status" value="1"/>
</dbReference>
<dbReference type="RefSeq" id="XP_013883099.1">
    <property type="nucleotide sequence ID" value="XM_014027645.1"/>
</dbReference>
<proteinExistence type="inferred from homology"/>
<name>A0A2I4CSY4_AUSLI</name>
<evidence type="ECO:0000256" key="1">
    <source>
        <dbReference type="ARBA" id="ARBA00000251"/>
    </source>
</evidence>
<dbReference type="Gene3D" id="3.20.20.70">
    <property type="entry name" value="Aldolase class I"/>
    <property type="match status" value="1"/>
</dbReference>
<comment type="similarity">
    <text evidence="2 5 7">Belongs to the glycosyl hydrolase 56 family.</text>
</comment>
<dbReference type="STRING" id="52670.A0A2I4CSY4"/>
<dbReference type="InterPro" id="IPR018155">
    <property type="entry name" value="Hyaluronidase"/>
</dbReference>
<dbReference type="Pfam" id="PF01630">
    <property type="entry name" value="Glyco_hydro_56"/>
    <property type="match status" value="1"/>
</dbReference>
<keyword evidence="9" id="KW-1185">Reference proteome</keyword>
<sequence>MEWTELPFCPDTQPQPKLKHINHLTHSTFSSSLLLLLIAAFAGLCNAGPPQPARPPLLTGQPFIIFWGISDSSCSNRIDPTSFSMEREGRVAVFYENTLGNYPYFIDKNTPVNGGLPQHTRLDSHVQKTQQDLEAALPAPRYLGLGVLRWAEWVPQWSRNREKQAMYQEASRKLMKTFFPSWTTDEVEKWSRVDFEAAAQSVMVETLREVKRLRPKALWGFSSYPSCYNRDPPQTQLTNYTGQCPPADMALNDELMWLWKRCSALYPFLTLQKLQGGTPAARLYLSSQIREAIRVGSLAGAEFDPPVFPLVKSVYASTKTFLSQGDLLSTIGESAAMGTAGVVILDRSETKTEVLYIRIICI</sequence>
<reference evidence="10" key="1">
    <citation type="submission" date="2025-08" db="UniProtKB">
        <authorList>
            <consortium name="RefSeq"/>
        </authorList>
    </citation>
    <scope>IDENTIFICATION</scope>
</reference>
<dbReference type="SUPFAM" id="SSF51445">
    <property type="entry name" value="(Trans)glycosidases"/>
    <property type="match status" value="1"/>
</dbReference>
<evidence type="ECO:0000256" key="6">
    <source>
        <dbReference type="PIRSR" id="PIRSR038193-3"/>
    </source>
</evidence>
<evidence type="ECO:0000256" key="8">
    <source>
        <dbReference type="SAM" id="SignalP"/>
    </source>
</evidence>
<evidence type="ECO:0000256" key="7">
    <source>
        <dbReference type="RuleBase" id="RU610713"/>
    </source>
</evidence>
<dbReference type="GO" id="GO:0005975">
    <property type="term" value="P:carbohydrate metabolic process"/>
    <property type="evidence" value="ECO:0007669"/>
    <property type="project" value="UniProtKB-UniRule"/>
</dbReference>
<dbReference type="InParanoid" id="A0A2I4CSY4"/>
<dbReference type="PANTHER" id="PTHR11769">
    <property type="entry name" value="HYALURONIDASE"/>
    <property type="match status" value="1"/>
</dbReference>
<protein>
    <recommendedName>
        <fullName evidence="7">Hyaluronidase</fullName>
        <ecNumber evidence="7">3.2.1.35</ecNumber>
    </recommendedName>
</protein>
<dbReference type="InterPro" id="IPR017853">
    <property type="entry name" value="GH"/>
</dbReference>
<keyword evidence="3 6" id="KW-1015">Disulfide bond</keyword>
<dbReference type="PRINTS" id="PR00846">
    <property type="entry name" value="GLHYDRLASE56"/>
</dbReference>
<dbReference type="KEGG" id="alim:106531729"/>
<dbReference type="GO" id="GO:0030214">
    <property type="term" value="P:hyaluronan catabolic process"/>
    <property type="evidence" value="ECO:0007669"/>
    <property type="project" value="TreeGrafter"/>
</dbReference>
<feature type="signal peptide" evidence="8">
    <location>
        <begin position="1"/>
        <end position="47"/>
    </location>
</feature>
<evidence type="ECO:0000313" key="10">
    <source>
        <dbReference type="RefSeq" id="XP_013883099.1"/>
    </source>
</evidence>
<keyword evidence="8" id="KW-0732">Signal</keyword>
<evidence type="ECO:0000256" key="4">
    <source>
        <dbReference type="ARBA" id="ARBA00023295"/>
    </source>
</evidence>
<accession>A0A2I4CSY4</accession>
<dbReference type="GO" id="GO:0004415">
    <property type="term" value="F:hyalurononglucosaminidase activity"/>
    <property type="evidence" value="ECO:0007669"/>
    <property type="project" value="UniProtKB-UniRule"/>
</dbReference>
<organism evidence="9 10">
    <name type="scientific">Austrofundulus limnaeus</name>
    <name type="common">Annual killifish</name>
    <dbReference type="NCBI Taxonomy" id="52670"/>
    <lineage>
        <taxon>Eukaryota</taxon>
        <taxon>Metazoa</taxon>
        <taxon>Chordata</taxon>
        <taxon>Craniata</taxon>
        <taxon>Vertebrata</taxon>
        <taxon>Euteleostomi</taxon>
        <taxon>Actinopterygii</taxon>
        <taxon>Neopterygii</taxon>
        <taxon>Teleostei</taxon>
        <taxon>Neoteleostei</taxon>
        <taxon>Acanthomorphata</taxon>
        <taxon>Ovalentaria</taxon>
        <taxon>Atherinomorphae</taxon>
        <taxon>Cyprinodontiformes</taxon>
        <taxon>Rivulidae</taxon>
        <taxon>Austrofundulus</taxon>
    </lineage>
</organism>
<dbReference type="InterPro" id="IPR013785">
    <property type="entry name" value="Aldolase_TIM"/>
</dbReference>
<keyword evidence="7" id="KW-0378">Hydrolase</keyword>
<dbReference type="GO" id="GO:0031410">
    <property type="term" value="C:cytoplasmic vesicle"/>
    <property type="evidence" value="ECO:0007669"/>
    <property type="project" value="TreeGrafter"/>
</dbReference>